<name>A0A174N6V3_BACUN</name>
<evidence type="ECO:0000313" key="2">
    <source>
        <dbReference type="Proteomes" id="UP000095788"/>
    </source>
</evidence>
<accession>A0A174N6V3</accession>
<reference evidence="1 2" key="1">
    <citation type="submission" date="2015-09" db="EMBL/GenBank/DDBJ databases">
        <authorList>
            <consortium name="Pathogen Informatics"/>
        </authorList>
    </citation>
    <scope>NUCLEOTIDE SEQUENCE [LARGE SCALE GENOMIC DNA]</scope>
    <source>
        <strain evidence="1 2">2789STDY5834942</strain>
    </source>
</reference>
<dbReference type="EMBL" id="CZBF01000001">
    <property type="protein sequence ID" value="CUP41835.1"/>
    <property type="molecule type" value="Genomic_DNA"/>
</dbReference>
<protein>
    <submittedName>
        <fullName evidence="1">Uncharacterized protein</fullName>
    </submittedName>
</protein>
<gene>
    <name evidence="1" type="ORF">ERS852554_00666</name>
</gene>
<organism evidence="1 2">
    <name type="scientific">Bacteroides uniformis</name>
    <dbReference type="NCBI Taxonomy" id="820"/>
    <lineage>
        <taxon>Bacteria</taxon>
        <taxon>Pseudomonadati</taxon>
        <taxon>Bacteroidota</taxon>
        <taxon>Bacteroidia</taxon>
        <taxon>Bacteroidales</taxon>
        <taxon>Bacteroidaceae</taxon>
        <taxon>Bacteroides</taxon>
    </lineage>
</organism>
<dbReference type="AlphaFoldDB" id="A0A174N6V3"/>
<proteinExistence type="predicted"/>
<evidence type="ECO:0000313" key="1">
    <source>
        <dbReference type="EMBL" id="CUP41835.1"/>
    </source>
</evidence>
<dbReference type="Proteomes" id="UP000095788">
    <property type="component" value="Unassembled WGS sequence"/>
</dbReference>
<sequence>MEILVSIAFHYSTNHHFSITHVDWCNPKYFFIKQI</sequence>